<evidence type="ECO:0000313" key="2">
    <source>
        <dbReference type="Proteomes" id="UP000000305"/>
    </source>
</evidence>
<gene>
    <name evidence="1" type="ORF">DAPPUDRAFT_334853</name>
</gene>
<dbReference type="AlphaFoldDB" id="E9HWJ6"/>
<proteinExistence type="predicted"/>
<accession>E9HWJ6</accession>
<dbReference type="KEGG" id="dpx:DAPPUDRAFT_334853"/>
<keyword evidence="2" id="KW-1185">Reference proteome</keyword>
<dbReference type="InParanoid" id="E9HWJ6"/>
<reference evidence="1 2" key="1">
    <citation type="journal article" date="2011" name="Science">
        <title>The ecoresponsive genome of Daphnia pulex.</title>
        <authorList>
            <person name="Colbourne J.K."/>
            <person name="Pfrender M.E."/>
            <person name="Gilbert D."/>
            <person name="Thomas W.K."/>
            <person name="Tucker A."/>
            <person name="Oakley T.H."/>
            <person name="Tokishita S."/>
            <person name="Aerts A."/>
            <person name="Arnold G.J."/>
            <person name="Basu M.K."/>
            <person name="Bauer D.J."/>
            <person name="Caceres C.E."/>
            <person name="Carmel L."/>
            <person name="Casola C."/>
            <person name="Choi J.H."/>
            <person name="Detter J.C."/>
            <person name="Dong Q."/>
            <person name="Dusheyko S."/>
            <person name="Eads B.D."/>
            <person name="Frohlich T."/>
            <person name="Geiler-Samerotte K.A."/>
            <person name="Gerlach D."/>
            <person name="Hatcher P."/>
            <person name="Jogdeo S."/>
            <person name="Krijgsveld J."/>
            <person name="Kriventseva E.V."/>
            <person name="Kultz D."/>
            <person name="Laforsch C."/>
            <person name="Lindquist E."/>
            <person name="Lopez J."/>
            <person name="Manak J.R."/>
            <person name="Muller J."/>
            <person name="Pangilinan J."/>
            <person name="Patwardhan R.P."/>
            <person name="Pitluck S."/>
            <person name="Pritham E.J."/>
            <person name="Rechtsteiner A."/>
            <person name="Rho M."/>
            <person name="Rogozin I.B."/>
            <person name="Sakarya O."/>
            <person name="Salamov A."/>
            <person name="Schaack S."/>
            <person name="Shapiro H."/>
            <person name="Shiga Y."/>
            <person name="Skalitzky C."/>
            <person name="Smith Z."/>
            <person name="Souvorov A."/>
            <person name="Sung W."/>
            <person name="Tang Z."/>
            <person name="Tsuchiya D."/>
            <person name="Tu H."/>
            <person name="Vos H."/>
            <person name="Wang M."/>
            <person name="Wolf Y.I."/>
            <person name="Yamagata H."/>
            <person name="Yamada T."/>
            <person name="Ye Y."/>
            <person name="Shaw J.R."/>
            <person name="Andrews J."/>
            <person name="Crease T.J."/>
            <person name="Tang H."/>
            <person name="Lucas S.M."/>
            <person name="Robertson H.M."/>
            <person name="Bork P."/>
            <person name="Koonin E.V."/>
            <person name="Zdobnov E.M."/>
            <person name="Grigoriev I.V."/>
            <person name="Lynch M."/>
            <person name="Boore J.L."/>
        </authorList>
    </citation>
    <scope>NUCLEOTIDE SEQUENCE [LARGE SCALE GENOMIC DNA]</scope>
</reference>
<dbReference type="EMBL" id="GL732931">
    <property type="protein sequence ID" value="EFX63886.1"/>
    <property type="molecule type" value="Genomic_DNA"/>
</dbReference>
<protein>
    <submittedName>
        <fullName evidence="1">Uncharacterized protein</fullName>
    </submittedName>
</protein>
<organism evidence="1 2">
    <name type="scientific">Daphnia pulex</name>
    <name type="common">Water flea</name>
    <dbReference type="NCBI Taxonomy" id="6669"/>
    <lineage>
        <taxon>Eukaryota</taxon>
        <taxon>Metazoa</taxon>
        <taxon>Ecdysozoa</taxon>
        <taxon>Arthropoda</taxon>
        <taxon>Crustacea</taxon>
        <taxon>Branchiopoda</taxon>
        <taxon>Diplostraca</taxon>
        <taxon>Cladocera</taxon>
        <taxon>Anomopoda</taxon>
        <taxon>Daphniidae</taxon>
        <taxon>Daphnia</taxon>
    </lineage>
</organism>
<name>E9HWJ6_DAPPU</name>
<evidence type="ECO:0000313" key="1">
    <source>
        <dbReference type="EMBL" id="EFX63886.1"/>
    </source>
</evidence>
<sequence>MLKTKNNIKTREYLPIQLIDTVEHLPGLTWIHTESLSPPKITLLILSITNPGFQELHLPFRWDTFIHPEQFTLPHQLNLYREIRKRTWKPSTGKSVLCMKPIEDVEEDFLPSLQETNPIKQMFTWTLSLGTIQTNRALITLLNGMGKDRIKQPFGNVYLRIFDKQYSYYVLHYRPSKGGITIIIHPHEFYFSRISGYPARFMYKKLSKLSGVNDWISISDHFPEYRLLAHPLPDELHTRLSEVLSPTY</sequence>
<dbReference type="Proteomes" id="UP000000305">
    <property type="component" value="Unassembled WGS sequence"/>
</dbReference>
<dbReference type="HOGENOM" id="CLU_1121077_0_0_1"/>